<comment type="subcellular location">
    <subcellularLocation>
        <location evidence="1">Nucleus</location>
    </subcellularLocation>
</comment>
<protein>
    <recommendedName>
        <fullName evidence="3">Transcription initiation factor TFIID subunit 8</fullName>
    </recommendedName>
</protein>
<feature type="compositionally biased region" description="Basic residues" evidence="7">
    <location>
        <begin position="267"/>
        <end position="276"/>
    </location>
</feature>
<dbReference type="RefSeq" id="XP_014675142.1">
    <property type="nucleotide sequence ID" value="XM_014819656.1"/>
</dbReference>
<evidence type="ECO:0000256" key="4">
    <source>
        <dbReference type="ARBA" id="ARBA00023015"/>
    </source>
</evidence>
<dbReference type="SMART" id="SM00576">
    <property type="entry name" value="BTP"/>
    <property type="match status" value="1"/>
</dbReference>
<evidence type="ECO:0000256" key="1">
    <source>
        <dbReference type="ARBA" id="ARBA00004123"/>
    </source>
</evidence>
<dbReference type="CDD" id="cd08049">
    <property type="entry name" value="TAF8"/>
    <property type="match status" value="1"/>
</dbReference>
<feature type="compositionally biased region" description="Polar residues" evidence="7">
    <location>
        <begin position="241"/>
        <end position="257"/>
    </location>
</feature>
<dbReference type="CDD" id="cd22918">
    <property type="entry name" value="HFD_TAF8"/>
    <property type="match status" value="1"/>
</dbReference>
<dbReference type="Pfam" id="PF07524">
    <property type="entry name" value="Bromo_TP"/>
    <property type="match status" value="1"/>
</dbReference>
<comment type="similarity">
    <text evidence="2">Belongs to the TAF8 family.</text>
</comment>
<evidence type="ECO:0000256" key="6">
    <source>
        <dbReference type="ARBA" id="ARBA00023242"/>
    </source>
</evidence>
<dbReference type="InterPro" id="IPR009072">
    <property type="entry name" value="Histone-fold"/>
</dbReference>
<dbReference type="GeneID" id="106815228"/>
<keyword evidence="5" id="KW-0804">Transcription</keyword>
<reference evidence="10" key="1">
    <citation type="submission" date="2025-08" db="UniProtKB">
        <authorList>
            <consortium name="RefSeq"/>
        </authorList>
    </citation>
    <scope>IDENTIFICATION</scope>
</reference>
<evidence type="ECO:0000313" key="10">
    <source>
        <dbReference type="RefSeq" id="XP_014675142.1"/>
    </source>
</evidence>
<evidence type="ECO:0000256" key="7">
    <source>
        <dbReference type="SAM" id="MobiDB-lite"/>
    </source>
</evidence>
<keyword evidence="9" id="KW-1185">Reference proteome</keyword>
<evidence type="ECO:0000256" key="5">
    <source>
        <dbReference type="ARBA" id="ARBA00023163"/>
    </source>
</evidence>
<feature type="domain" description="Bromodomain associated" evidence="8">
    <location>
        <begin position="30"/>
        <end position="106"/>
    </location>
</feature>
<evidence type="ECO:0000256" key="2">
    <source>
        <dbReference type="ARBA" id="ARBA00008767"/>
    </source>
</evidence>
<keyword evidence="4" id="KW-0805">Transcription regulation</keyword>
<name>A0ABM1ESH1_PRICU</name>
<feature type="region of interest" description="Disordered" evidence="7">
    <location>
        <begin position="240"/>
        <end position="276"/>
    </location>
</feature>
<evidence type="ECO:0000313" key="9">
    <source>
        <dbReference type="Proteomes" id="UP000695022"/>
    </source>
</evidence>
<dbReference type="InterPro" id="IPR006565">
    <property type="entry name" value="BTP"/>
</dbReference>
<dbReference type="PANTHER" id="PTHR46469">
    <property type="entry name" value="TRANSCRIPTION INITIATION FACTOR TFIID SUBUNIT 8"/>
    <property type="match status" value="1"/>
</dbReference>
<accession>A0ABM1ESH1</accession>
<evidence type="ECO:0000259" key="8">
    <source>
        <dbReference type="SMART" id="SM00576"/>
    </source>
</evidence>
<sequence length="276" mass="30445">MFEDLESSVVIRMAGIKVASAIKDAFVDPIECRRRVLFAVVSALLSENGFDSAGTGVIETLVEMLQSILVELGRSSKAYAELAGRTEPFLGDVSLAMTEMGLSIHSLPAYLRRPGASRYVISAAAHAVQPPITRALQTGEKLPHPAYIPDYLPPFPDTHSYIKTPTTHQVSTEYEEVREKAASQKRDVERALTKFIAKTGNVHGLFMDDPTAFPLIACQRSAQPYLNALLSKDQNFEDLEVQTQEKASDTGSISAESIDNPYLRPVRLPRAKKRRQ</sequence>
<proteinExistence type="inferred from homology"/>
<evidence type="ECO:0000256" key="3">
    <source>
        <dbReference type="ARBA" id="ARBA00017307"/>
    </source>
</evidence>
<dbReference type="Pfam" id="PF10406">
    <property type="entry name" value="TAF8_C"/>
    <property type="match status" value="1"/>
</dbReference>
<keyword evidence="6" id="KW-0539">Nucleus</keyword>
<organism evidence="9 10">
    <name type="scientific">Priapulus caudatus</name>
    <name type="common">Priapulid worm</name>
    <dbReference type="NCBI Taxonomy" id="37621"/>
    <lineage>
        <taxon>Eukaryota</taxon>
        <taxon>Metazoa</taxon>
        <taxon>Ecdysozoa</taxon>
        <taxon>Scalidophora</taxon>
        <taxon>Priapulida</taxon>
        <taxon>Priapulimorpha</taxon>
        <taxon>Priapulimorphida</taxon>
        <taxon>Priapulidae</taxon>
        <taxon>Priapulus</taxon>
    </lineage>
</organism>
<dbReference type="PANTHER" id="PTHR46469:SF1">
    <property type="entry name" value="TRANSCRIPTION INITIATION FACTOR TFIID SUBUNIT 8"/>
    <property type="match status" value="1"/>
</dbReference>
<dbReference type="Gene3D" id="1.10.20.10">
    <property type="entry name" value="Histone, subunit A"/>
    <property type="match status" value="1"/>
</dbReference>
<gene>
    <name evidence="10" type="primary">LOC106815228</name>
</gene>
<dbReference type="InterPro" id="IPR019473">
    <property type="entry name" value="TFIID_su8_C"/>
</dbReference>
<dbReference type="InterPro" id="IPR037818">
    <property type="entry name" value="TAF8"/>
</dbReference>
<dbReference type="Proteomes" id="UP000695022">
    <property type="component" value="Unplaced"/>
</dbReference>